<dbReference type="GO" id="GO:0005078">
    <property type="term" value="F:MAP-kinase scaffold activity"/>
    <property type="evidence" value="ECO:0007669"/>
    <property type="project" value="InterPro"/>
</dbReference>
<dbReference type="EMBL" id="REGN01014297">
    <property type="protein sequence ID" value="RMZ92805.1"/>
    <property type="molecule type" value="Genomic_DNA"/>
</dbReference>
<dbReference type="GO" id="GO:0016192">
    <property type="term" value="P:vesicle-mediated transport"/>
    <property type="evidence" value="ECO:0007669"/>
    <property type="project" value="TreeGrafter"/>
</dbReference>
<name>A0A3M7P0U0_BRAPC</name>
<keyword evidence="1" id="KW-0418">Kinase</keyword>
<sequence length="129" mass="14508">MTAANKRLWIGTGNGVILSIPFNQSSQTPQCNINDSQFSFHGHRDAVKFFLSVPCEAIQKSSTDKTGKKYEKTETMLLLSGGHGYIDFRIGDTTTTKVETKKMDEPNFSFAPISKNDRSHLIVWQINEH</sequence>
<organism evidence="1 2">
    <name type="scientific">Brachionus plicatilis</name>
    <name type="common">Marine rotifer</name>
    <name type="synonym">Brachionus muelleri</name>
    <dbReference type="NCBI Taxonomy" id="10195"/>
    <lineage>
        <taxon>Eukaryota</taxon>
        <taxon>Metazoa</taxon>
        <taxon>Spiralia</taxon>
        <taxon>Gnathifera</taxon>
        <taxon>Rotifera</taxon>
        <taxon>Eurotatoria</taxon>
        <taxon>Monogononta</taxon>
        <taxon>Pseudotrocha</taxon>
        <taxon>Ploima</taxon>
        <taxon>Brachionidae</taxon>
        <taxon>Brachionus</taxon>
    </lineage>
</organism>
<dbReference type="PANTHER" id="PTHR13886">
    <property type="entry name" value="JNK/SAPK-ASSOCIATED PROTEIN"/>
    <property type="match status" value="1"/>
</dbReference>
<dbReference type="AlphaFoldDB" id="A0A3M7P0U0"/>
<dbReference type="PANTHER" id="PTHR13886:SF4">
    <property type="entry name" value="JNK-INTERACTING PROTEIN 3"/>
    <property type="match status" value="1"/>
</dbReference>
<comment type="caution">
    <text evidence="1">The sequence shown here is derived from an EMBL/GenBank/DDBJ whole genome shotgun (WGS) entry which is preliminary data.</text>
</comment>
<dbReference type="GO" id="GO:0008432">
    <property type="term" value="F:JUN kinase binding"/>
    <property type="evidence" value="ECO:0007669"/>
    <property type="project" value="TreeGrafter"/>
</dbReference>
<dbReference type="GO" id="GO:0016301">
    <property type="term" value="F:kinase activity"/>
    <property type="evidence" value="ECO:0007669"/>
    <property type="project" value="UniProtKB-KW"/>
</dbReference>
<dbReference type="GO" id="GO:0030159">
    <property type="term" value="F:signaling receptor complex adaptor activity"/>
    <property type="evidence" value="ECO:0007669"/>
    <property type="project" value="TreeGrafter"/>
</dbReference>
<dbReference type="STRING" id="10195.A0A3M7P0U0"/>
<accession>A0A3M7P0U0</accession>
<dbReference type="Proteomes" id="UP000276133">
    <property type="component" value="Unassembled WGS sequence"/>
</dbReference>
<dbReference type="InterPro" id="IPR039911">
    <property type="entry name" value="JIP3/JIP4"/>
</dbReference>
<protein>
    <submittedName>
        <fullName evidence="1">C-Jun-amino-terminal kinase-interacting 4-like</fullName>
    </submittedName>
</protein>
<evidence type="ECO:0000313" key="2">
    <source>
        <dbReference type="Proteomes" id="UP000276133"/>
    </source>
</evidence>
<dbReference type="GO" id="GO:0019894">
    <property type="term" value="F:kinesin binding"/>
    <property type="evidence" value="ECO:0007669"/>
    <property type="project" value="TreeGrafter"/>
</dbReference>
<keyword evidence="2" id="KW-1185">Reference proteome</keyword>
<reference evidence="1 2" key="1">
    <citation type="journal article" date="2018" name="Sci. Rep.">
        <title>Genomic signatures of local adaptation to the degree of environmental predictability in rotifers.</title>
        <authorList>
            <person name="Franch-Gras L."/>
            <person name="Hahn C."/>
            <person name="Garcia-Roger E.M."/>
            <person name="Carmona M.J."/>
            <person name="Serra M."/>
            <person name="Gomez A."/>
        </authorList>
    </citation>
    <scope>NUCLEOTIDE SEQUENCE [LARGE SCALE GENOMIC DNA]</scope>
    <source>
        <strain evidence="1">HYR1</strain>
    </source>
</reference>
<dbReference type="GO" id="GO:0005737">
    <property type="term" value="C:cytoplasm"/>
    <property type="evidence" value="ECO:0007669"/>
    <property type="project" value="TreeGrafter"/>
</dbReference>
<gene>
    <name evidence="1" type="ORF">BpHYR1_049151</name>
</gene>
<dbReference type="OrthoDB" id="10256043at2759"/>
<proteinExistence type="predicted"/>
<keyword evidence="1" id="KW-0808">Transferase</keyword>
<evidence type="ECO:0000313" key="1">
    <source>
        <dbReference type="EMBL" id="RMZ92805.1"/>
    </source>
</evidence>